<feature type="domain" description="Thiolase C-terminal" evidence="2">
    <location>
        <begin position="242"/>
        <end position="373"/>
    </location>
</feature>
<reference evidence="3 4" key="1">
    <citation type="submission" date="2019-03" db="EMBL/GenBank/DDBJ databases">
        <title>Paraburkholderia sp. isolated from native Mimosa gymnas in Guartela State Park, Brazil.</title>
        <authorList>
            <person name="Paulitsch F."/>
            <person name="Hungria M."/>
            <person name="Delamuta J.R.M."/>
            <person name="Ribeiro R.A."/>
            <person name="Dall'Agnol R."/>
            <person name="Silva J.S.B."/>
        </authorList>
    </citation>
    <scope>NUCLEOTIDE SEQUENCE [LARGE SCALE GENOMIC DNA]</scope>
    <source>
        <strain evidence="3 4">CNPSo 3008</strain>
    </source>
</reference>
<evidence type="ECO:0000259" key="1">
    <source>
        <dbReference type="Pfam" id="PF00108"/>
    </source>
</evidence>
<sequence>MSMTNGLRSVSVVGTGMVRFGRFPEVSLPQLAAPAVIEALDEAGIDRRRIGAIYCGTVSGGPLAAQRIARETGLTGIEAANFENACSSSASALRHAYLAIAAGAVECAVVVGAEQLTRLGGGPLDLGDEDVEAANGLTMPALYAMRAQRYMHEFDLSARDLAQIAVKARANGALNPYAQIRSTISVDEVLGSRQVASPLTLHQCCPLGDGASAVVLAASDFPVANRQGAVTILASHLTSGRYMQGGRDMTTPEVTMRCANETYESCGIGPSDIDLVECHDAFTIAELLYYEALGFAAHGEGARLIREGQTSLNGRIPFNPSGGLLCRGHPLGASGIAQIVEVTRQLQGRCGARQVAQDKPRGPRIGLAHITGGGTYGFDHGACAIHILGR</sequence>
<evidence type="ECO:0000313" key="4">
    <source>
        <dbReference type="Proteomes" id="UP000295606"/>
    </source>
</evidence>
<dbReference type="InterPro" id="IPR016039">
    <property type="entry name" value="Thiolase-like"/>
</dbReference>
<dbReference type="AlphaFoldDB" id="A0A4R5LAE7"/>
<evidence type="ECO:0000259" key="2">
    <source>
        <dbReference type="Pfam" id="PF22691"/>
    </source>
</evidence>
<dbReference type="Pfam" id="PF00108">
    <property type="entry name" value="Thiolase_N"/>
    <property type="match status" value="1"/>
</dbReference>
<protein>
    <submittedName>
        <fullName evidence="3">Thiolase family protein</fullName>
    </submittedName>
</protein>
<dbReference type="InterPro" id="IPR020616">
    <property type="entry name" value="Thiolase_N"/>
</dbReference>
<dbReference type="Proteomes" id="UP000295606">
    <property type="component" value="Unassembled WGS sequence"/>
</dbReference>
<dbReference type="Pfam" id="PF22691">
    <property type="entry name" value="Thiolase_C_1"/>
    <property type="match status" value="1"/>
</dbReference>
<evidence type="ECO:0000313" key="3">
    <source>
        <dbReference type="EMBL" id="TDG05965.1"/>
    </source>
</evidence>
<dbReference type="PIRSF" id="PIRSF000429">
    <property type="entry name" value="Ac-CoA_Ac_transf"/>
    <property type="match status" value="1"/>
</dbReference>
<dbReference type="PANTHER" id="PTHR42870:SF1">
    <property type="entry name" value="NON-SPECIFIC LIPID-TRANSFER PROTEIN-LIKE 2"/>
    <property type="match status" value="1"/>
</dbReference>
<gene>
    <name evidence="3" type="ORF">E1N52_22255</name>
</gene>
<dbReference type="PANTHER" id="PTHR42870">
    <property type="entry name" value="ACETYL-COA C-ACETYLTRANSFERASE"/>
    <property type="match status" value="1"/>
</dbReference>
<comment type="caution">
    <text evidence="3">The sequence shown here is derived from an EMBL/GenBank/DDBJ whole genome shotgun (WGS) entry which is preliminary data.</text>
</comment>
<name>A0A4R5LAE7_9BURK</name>
<dbReference type="InterPro" id="IPR002155">
    <property type="entry name" value="Thiolase"/>
</dbReference>
<dbReference type="SUPFAM" id="SSF53901">
    <property type="entry name" value="Thiolase-like"/>
    <property type="match status" value="1"/>
</dbReference>
<dbReference type="InterPro" id="IPR055140">
    <property type="entry name" value="Thiolase_C_2"/>
</dbReference>
<dbReference type="EMBL" id="SMOD01000017">
    <property type="protein sequence ID" value="TDG05965.1"/>
    <property type="molecule type" value="Genomic_DNA"/>
</dbReference>
<organism evidence="3 4">
    <name type="scientific">Paraburkholderia guartelaensis</name>
    <dbReference type="NCBI Taxonomy" id="2546446"/>
    <lineage>
        <taxon>Bacteria</taxon>
        <taxon>Pseudomonadati</taxon>
        <taxon>Pseudomonadota</taxon>
        <taxon>Betaproteobacteria</taxon>
        <taxon>Burkholderiales</taxon>
        <taxon>Burkholderiaceae</taxon>
        <taxon>Paraburkholderia</taxon>
    </lineage>
</organism>
<dbReference type="OrthoDB" id="9785768at2"/>
<dbReference type="Gene3D" id="3.40.47.10">
    <property type="match status" value="1"/>
</dbReference>
<proteinExistence type="predicted"/>
<dbReference type="CDD" id="cd00829">
    <property type="entry name" value="SCP-x_thiolase"/>
    <property type="match status" value="1"/>
</dbReference>
<accession>A0A4R5LAE7</accession>
<dbReference type="RefSeq" id="WP_133184892.1">
    <property type="nucleotide sequence ID" value="NZ_SMOD01000017.1"/>
</dbReference>
<dbReference type="GO" id="GO:0003988">
    <property type="term" value="F:acetyl-CoA C-acyltransferase activity"/>
    <property type="evidence" value="ECO:0007669"/>
    <property type="project" value="UniProtKB-ARBA"/>
</dbReference>
<feature type="domain" description="Thiolase N-terminal" evidence="1">
    <location>
        <begin position="10"/>
        <end position="218"/>
    </location>
</feature>